<dbReference type="FunFam" id="3.30.70.270:FF:000020">
    <property type="entry name" value="Transposon Tf2-6 polyprotein-like Protein"/>
    <property type="match status" value="1"/>
</dbReference>
<dbReference type="AlphaFoldDB" id="A0A6D2K246"/>
<organism evidence="4 5">
    <name type="scientific">Microthlaspi erraticum</name>
    <dbReference type="NCBI Taxonomy" id="1685480"/>
    <lineage>
        <taxon>Eukaryota</taxon>
        <taxon>Viridiplantae</taxon>
        <taxon>Streptophyta</taxon>
        <taxon>Embryophyta</taxon>
        <taxon>Tracheophyta</taxon>
        <taxon>Spermatophyta</taxon>
        <taxon>Magnoliopsida</taxon>
        <taxon>eudicotyledons</taxon>
        <taxon>Gunneridae</taxon>
        <taxon>Pentapetalae</taxon>
        <taxon>rosids</taxon>
        <taxon>malvids</taxon>
        <taxon>Brassicales</taxon>
        <taxon>Brassicaceae</taxon>
        <taxon>Coluteocarpeae</taxon>
        <taxon>Microthlaspi</taxon>
    </lineage>
</organism>
<comment type="caution">
    <text evidence="4">The sequence shown here is derived from an EMBL/GenBank/DDBJ whole genome shotgun (WGS) entry which is preliminary data.</text>
</comment>
<dbReference type="Gene3D" id="3.10.10.10">
    <property type="entry name" value="HIV Type 1 Reverse Transcriptase, subunit A, domain 1"/>
    <property type="match status" value="1"/>
</dbReference>
<evidence type="ECO:0000259" key="3">
    <source>
        <dbReference type="Pfam" id="PF17919"/>
    </source>
</evidence>
<dbReference type="Pfam" id="PF17919">
    <property type="entry name" value="RT_RNaseH_2"/>
    <property type="match status" value="1"/>
</dbReference>
<evidence type="ECO:0000259" key="2">
    <source>
        <dbReference type="Pfam" id="PF00078"/>
    </source>
</evidence>
<feature type="region of interest" description="Disordered" evidence="1">
    <location>
        <begin position="195"/>
        <end position="216"/>
    </location>
</feature>
<dbReference type="CDD" id="cd01647">
    <property type="entry name" value="RT_LTR"/>
    <property type="match status" value="1"/>
</dbReference>
<dbReference type="SUPFAM" id="SSF56672">
    <property type="entry name" value="DNA/RNA polymerases"/>
    <property type="match status" value="1"/>
</dbReference>
<keyword evidence="5" id="KW-1185">Reference proteome</keyword>
<protein>
    <recommendedName>
        <fullName evidence="6">Reverse transcriptase domain-containing protein</fullName>
    </recommendedName>
</protein>
<gene>
    <name evidence="4" type="ORF">MERR_LOCUS30695</name>
</gene>
<sequence length="627" mass="71080">MPLTVARRLGFEKYKECHFSLILADRSVKLPVGMLEDMPLKVGSVIVPTDFVVVEMDEEPKDPLILGRPFLATAGAIIDVRRGKIELNLGKDCKMVFNVKDVMKQPTINGESFYIETLEQLAEDYLEELGVEDKLQLALTKDNEEFGCLQAESMGYAWLMDSHRAAKEGTGFEELVQSETKSIRDGKQVENLFALESKPKEESSQEQGTDDDWSELKAPKVDLKPLPKGLRYAFLGSNSTYPVIVNDALDPHELETLLVELRKYRRALGYSLDDIKGLSPTLCTHRIHLENESKGSIEHQRRLNPNLKEVVKKEILKLLDAGIIYPISDSTWVSPVHCVPKKGGITVIKNEKNELIPSRTIVGHRMCIDYLVFSRFQFIQMTRKRPHLHVHGTFAYRRMPFGLCNAPATFQRAMLSIFSDLIEEMVEVFMDDFSVYGSSFSSCLSNLCRVLKRCEETSLVLNWEKCHFMVKEGIVLGHKISEKGIEVDKAKIEVMVQLGEPKSVKDVRSFLGHAGFYRRFIKDFSKIARPLTRLLCKETEFIFDEECSQAFLKIKEALVSAPIVQAPNWDLPFEIMCDASDFAVGAVLGQKVDKKMNVIYYASRTLDDAQTRYATTEKGITSRGVCF</sequence>
<dbReference type="InterPro" id="IPR000477">
    <property type="entry name" value="RT_dom"/>
</dbReference>
<dbReference type="InterPro" id="IPR041577">
    <property type="entry name" value="RT_RNaseH_2"/>
</dbReference>
<dbReference type="InterPro" id="IPR051320">
    <property type="entry name" value="Viral_Replic_Matur_Polypro"/>
</dbReference>
<reference evidence="4" key="1">
    <citation type="submission" date="2020-01" db="EMBL/GenBank/DDBJ databases">
        <authorList>
            <person name="Mishra B."/>
        </authorList>
    </citation>
    <scope>NUCLEOTIDE SEQUENCE [LARGE SCALE GENOMIC DNA]</scope>
</reference>
<dbReference type="PANTHER" id="PTHR33064:SF39">
    <property type="match status" value="1"/>
</dbReference>
<evidence type="ECO:0000256" key="1">
    <source>
        <dbReference type="SAM" id="MobiDB-lite"/>
    </source>
</evidence>
<evidence type="ECO:0008006" key="6">
    <source>
        <dbReference type="Google" id="ProtNLM"/>
    </source>
</evidence>
<evidence type="ECO:0000313" key="4">
    <source>
        <dbReference type="EMBL" id="CAA7043460.1"/>
    </source>
</evidence>
<dbReference type="InterPro" id="IPR021109">
    <property type="entry name" value="Peptidase_aspartic_dom_sf"/>
</dbReference>
<dbReference type="InterPro" id="IPR043502">
    <property type="entry name" value="DNA/RNA_pol_sf"/>
</dbReference>
<feature type="domain" description="Reverse transcriptase" evidence="2">
    <location>
        <begin position="389"/>
        <end position="480"/>
    </location>
</feature>
<accession>A0A6D2K246</accession>
<dbReference type="Gene3D" id="2.40.70.10">
    <property type="entry name" value="Acid Proteases"/>
    <property type="match status" value="1"/>
</dbReference>
<feature type="domain" description="Reverse transcriptase/retrotransposon-derived protein RNase H-like" evidence="3">
    <location>
        <begin position="543"/>
        <end position="619"/>
    </location>
</feature>
<dbReference type="InterPro" id="IPR043128">
    <property type="entry name" value="Rev_trsase/Diguanyl_cyclase"/>
</dbReference>
<dbReference type="EMBL" id="CACVBM020001279">
    <property type="protein sequence ID" value="CAA7043460.1"/>
    <property type="molecule type" value="Genomic_DNA"/>
</dbReference>
<dbReference type="Gene3D" id="3.30.70.270">
    <property type="match status" value="2"/>
</dbReference>
<dbReference type="Proteomes" id="UP000467841">
    <property type="component" value="Unassembled WGS sequence"/>
</dbReference>
<dbReference type="CDD" id="cd00303">
    <property type="entry name" value="retropepsin_like"/>
    <property type="match status" value="1"/>
</dbReference>
<proteinExistence type="predicted"/>
<dbReference type="PANTHER" id="PTHR33064">
    <property type="entry name" value="POL PROTEIN"/>
    <property type="match status" value="1"/>
</dbReference>
<dbReference type="OrthoDB" id="1733993at2759"/>
<dbReference type="Pfam" id="PF00078">
    <property type="entry name" value="RVT_1"/>
    <property type="match status" value="1"/>
</dbReference>
<name>A0A6D2K246_9BRAS</name>
<evidence type="ECO:0000313" key="5">
    <source>
        <dbReference type="Proteomes" id="UP000467841"/>
    </source>
</evidence>